<evidence type="ECO:0000256" key="2">
    <source>
        <dbReference type="SAM" id="MobiDB-lite"/>
    </source>
</evidence>
<keyword evidence="1" id="KW-0343">GTPase activation</keyword>
<dbReference type="AlphaFoldDB" id="A0A7S2QVH7"/>
<dbReference type="PANTHER" id="PTHR22957:SF337">
    <property type="entry name" value="TBC1 DOMAIN FAMILY MEMBER 5"/>
    <property type="match status" value="1"/>
</dbReference>
<evidence type="ECO:0000256" key="1">
    <source>
        <dbReference type="ARBA" id="ARBA00022468"/>
    </source>
</evidence>
<feature type="domain" description="Rab-GAP TBC" evidence="3">
    <location>
        <begin position="56"/>
        <end position="256"/>
    </location>
</feature>
<feature type="region of interest" description="Disordered" evidence="2">
    <location>
        <begin position="423"/>
        <end position="572"/>
    </location>
</feature>
<name>A0A7S2QVH7_9STRA</name>
<organism evidence="4">
    <name type="scientific">Triparma pacifica</name>
    <dbReference type="NCBI Taxonomy" id="91992"/>
    <lineage>
        <taxon>Eukaryota</taxon>
        <taxon>Sar</taxon>
        <taxon>Stramenopiles</taxon>
        <taxon>Ochrophyta</taxon>
        <taxon>Bolidophyceae</taxon>
        <taxon>Parmales</taxon>
        <taxon>Triparmaceae</taxon>
        <taxon>Triparma</taxon>
    </lineage>
</organism>
<dbReference type="SMART" id="SM00164">
    <property type="entry name" value="TBC"/>
    <property type="match status" value="1"/>
</dbReference>
<feature type="compositionally biased region" description="Polar residues" evidence="2">
    <location>
        <begin position="560"/>
        <end position="572"/>
    </location>
</feature>
<dbReference type="SUPFAM" id="SSF47923">
    <property type="entry name" value="Ypt/Rab-GAP domain of gyp1p"/>
    <property type="match status" value="2"/>
</dbReference>
<dbReference type="InterPro" id="IPR000195">
    <property type="entry name" value="Rab-GAP-TBC_dom"/>
</dbReference>
<reference evidence="4" key="1">
    <citation type="submission" date="2021-01" db="EMBL/GenBank/DDBJ databases">
        <authorList>
            <person name="Corre E."/>
            <person name="Pelletier E."/>
            <person name="Niang G."/>
            <person name="Scheremetjew M."/>
            <person name="Finn R."/>
            <person name="Kale V."/>
            <person name="Holt S."/>
            <person name="Cochrane G."/>
            <person name="Meng A."/>
            <person name="Brown T."/>
            <person name="Cohen L."/>
        </authorList>
    </citation>
    <scope>NUCLEOTIDE SEQUENCE</scope>
    <source>
        <strain evidence="4">CCMP 1866</strain>
    </source>
</reference>
<proteinExistence type="predicted"/>
<dbReference type="PROSITE" id="PS50086">
    <property type="entry name" value="TBC_RABGAP"/>
    <property type="match status" value="1"/>
</dbReference>
<sequence>MLAQRWLTCVGLGHDDLSELYTAYRTLLDQHLPSVHSGSGSSADPLAVDDPLSVRTSSEGTGDDSWKKFYSANELLNEIKIDLSRLYLNSVPPAYFQSSPSKLEAVQNILFLSCTLLHPSISYRQGMHELCGLIYYAISEEPSGVSPHHVESVAWNVFDAVLNSVVSLYDPRTVEQLTEQQERINAKNRVQPKTRPVHTCELIFNNLKQIDRPLHERISSYILPQLFFLKWLRLLCVREFHVQDSIAIFDNVITSLPAPPIRDTLENLSYKPLPPIISNLGLALILEVRDTIMSSDENGILEALMRYQFPGGGNGRVEGGQYKRVGRESIDRLFKRARDIGSGNAGSSAAPRRTSPPQPTPTHTHPTFSNDGSGVMNMLSKTSSSIMTSIASKVEESKPAWLLGGGGTSGDPLGVEDVEDEEASFVGGGGGDGGETRTSQGIFGLSDSLSPSTVEARSEPQPLPTSREASPVKAPQVKPKSDTKATLDFLTGGMESGRSTKTRADVFGASDDDESESEDEESLEEEEVIAKKIGTMQFLETAPNPPPNPSPAPLPDSHLQPASSPAPNSNELKNAVATIKRYMQDEGAGAPRSVWAAIEVFERQAGVK</sequence>
<dbReference type="InterPro" id="IPR035969">
    <property type="entry name" value="Rab-GAP_TBC_sf"/>
</dbReference>
<protein>
    <recommendedName>
        <fullName evidence="3">Rab-GAP TBC domain-containing protein</fullName>
    </recommendedName>
</protein>
<feature type="region of interest" description="Disordered" evidence="2">
    <location>
        <begin position="36"/>
        <end position="62"/>
    </location>
</feature>
<feature type="region of interest" description="Disordered" evidence="2">
    <location>
        <begin position="340"/>
        <end position="378"/>
    </location>
</feature>
<evidence type="ECO:0000259" key="3">
    <source>
        <dbReference type="PROSITE" id="PS50086"/>
    </source>
</evidence>
<feature type="compositionally biased region" description="Polar residues" evidence="2">
    <location>
        <begin position="436"/>
        <end position="455"/>
    </location>
</feature>
<dbReference type="GO" id="GO:0005096">
    <property type="term" value="F:GTPase activator activity"/>
    <property type="evidence" value="ECO:0007669"/>
    <property type="project" value="UniProtKB-KW"/>
</dbReference>
<feature type="compositionally biased region" description="Pro residues" evidence="2">
    <location>
        <begin position="543"/>
        <end position="554"/>
    </location>
</feature>
<feature type="compositionally biased region" description="Acidic residues" evidence="2">
    <location>
        <begin position="510"/>
        <end position="527"/>
    </location>
</feature>
<gene>
    <name evidence="4" type="ORF">TPAC0785_LOCUS515</name>
</gene>
<accession>A0A7S2QVH7</accession>
<dbReference type="Pfam" id="PF00566">
    <property type="entry name" value="RabGAP-TBC"/>
    <property type="match status" value="1"/>
</dbReference>
<dbReference type="EMBL" id="HBHE01000808">
    <property type="protein sequence ID" value="CAD9652965.1"/>
    <property type="molecule type" value="Transcribed_RNA"/>
</dbReference>
<dbReference type="Gene3D" id="1.10.8.270">
    <property type="entry name" value="putative rabgap domain of human tbc1 domain family member 14 like domains"/>
    <property type="match status" value="1"/>
</dbReference>
<evidence type="ECO:0000313" key="4">
    <source>
        <dbReference type="EMBL" id="CAD9652965.1"/>
    </source>
</evidence>
<dbReference type="Gene3D" id="1.10.472.80">
    <property type="entry name" value="Ypt/Rab-GAP domain of gyp1p, domain 3"/>
    <property type="match status" value="1"/>
</dbReference>
<dbReference type="PANTHER" id="PTHR22957">
    <property type="entry name" value="TBC1 DOMAIN FAMILY MEMBER GTPASE-ACTIVATING PROTEIN"/>
    <property type="match status" value="1"/>
</dbReference>